<dbReference type="KEGG" id="pseo:OM33_08585"/>
<evidence type="ECO:0000256" key="1">
    <source>
        <dbReference type="ARBA" id="ARBA00022603"/>
    </source>
</evidence>
<evidence type="ECO:0000256" key="3">
    <source>
        <dbReference type="RuleBase" id="RU362026"/>
    </source>
</evidence>
<dbReference type="STRING" id="1348114.OM33_08585"/>
<evidence type="ECO:0000313" key="6">
    <source>
        <dbReference type="Proteomes" id="UP000030341"/>
    </source>
</evidence>
<dbReference type="InterPro" id="IPR001091">
    <property type="entry name" value="RM_Methyltransferase"/>
</dbReference>
<accession>A0A0A7EGM2</accession>
<proteinExistence type="inferred from homology"/>
<organism evidence="5 6">
    <name type="scientific">Pseudoalteromonas piratica</name>
    <dbReference type="NCBI Taxonomy" id="1348114"/>
    <lineage>
        <taxon>Bacteria</taxon>
        <taxon>Pseudomonadati</taxon>
        <taxon>Pseudomonadota</taxon>
        <taxon>Gammaproteobacteria</taxon>
        <taxon>Alteromonadales</taxon>
        <taxon>Pseudoalteromonadaceae</taxon>
        <taxon>Pseudoalteromonas</taxon>
    </lineage>
</organism>
<name>A0A0A7EGM2_9GAMM</name>
<dbReference type="RefSeq" id="WP_038640884.1">
    <property type="nucleotide sequence ID" value="NZ_CP009888.1"/>
</dbReference>
<dbReference type="AlphaFoldDB" id="A0A0A7EGM2"/>
<keyword evidence="2" id="KW-0808">Transferase</keyword>
<dbReference type="Proteomes" id="UP000030341">
    <property type="component" value="Chromosome 1"/>
</dbReference>
<dbReference type="InterPro" id="IPR029063">
    <property type="entry name" value="SAM-dependent_MTases_sf"/>
</dbReference>
<dbReference type="HOGENOM" id="CLU_024927_3_0_6"/>
<reference evidence="5 6" key="1">
    <citation type="submission" date="2014-11" db="EMBL/GenBank/DDBJ databases">
        <title>Complete Genome Sequence of Pseudoalteromonas sp. Strain OCN003 Isolated from Kaneohe Bay, Oahu, Hawaii.</title>
        <authorList>
            <person name="Beurmann S."/>
            <person name="Videau P."/>
            <person name="Ushijima B."/>
            <person name="Smith A.M."/>
            <person name="Aeby G.S."/>
            <person name="Callahan S.M."/>
            <person name="Belcaid M."/>
        </authorList>
    </citation>
    <scope>NUCLEOTIDE SEQUENCE [LARGE SCALE GENOMIC DNA]</scope>
    <source>
        <strain evidence="5 6">OCN003</strain>
    </source>
</reference>
<sequence length="241" mass="27564">MFELQKGDCLQLMPKLNDKSVDMIFADLPFGTTKQSWDKVIDMVALWKEYERIIKDDGAIVLFAKPPFDKVLSCSNLKRYRYDWIWEKTRATGHLNANRMPLQAHENICVFYKKQPTYNPQKTTGHKPVNSFYTRHNGECYGASKVSSGGGSTERYPRSVLNYAPVPNNERLHPNQKPVDLLKHQILTYTNEKDLILDNTTGVASTLVAAIELGRECIGMEKTPDIYETARKRLQRYSAAA</sequence>
<dbReference type="Pfam" id="PF01555">
    <property type="entry name" value="N6_N4_Mtase"/>
    <property type="match status" value="1"/>
</dbReference>
<dbReference type="EC" id="2.1.1.-" evidence="3"/>
<dbReference type="GO" id="GO:0003677">
    <property type="term" value="F:DNA binding"/>
    <property type="evidence" value="ECO:0007669"/>
    <property type="project" value="InterPro"/>
</dbReference>
<dbReference type="GO" id="GO:0008170">
    <property type="term" value="F:N-methyltransferase activity"/>
    <property type="evidence" value="ECO:0007669"/>
    <property type="project" value="InterPro"/>
</dbReference>
<dbReference type="PRINTS" id="PR00508">
    <property type="entry name" value="S21N4MTFRASE"/>
</dbReference>
<keyword evidence="6" id="KW-1185">Reference proteome</keyword>
<evidence type="ECO:0000256" key="2">
    <source>
        <dbReference type="ARBA" id="ARBA00022679"/>
    </source>
</evidence>
<evidence type="ECO:0000259" key="4">
    <source>
        <dbReference type="Pfam" id="PF01555"/>
    </source>
</evidence>
<feature type="domain" description="DNA methylase N-4/N-6" evidence="4">
    <location>
        <begin position="21"/>
        <end position="231"/>
    </location>
</feature>
<dbReference type="GO" id="GO:0032259">
    <property type="term" value="P:methylation"/>
    <property type="evidence" value="ECO:0007669"/>
    <property type="project" value="UniProtKB-KW"/>
</dbReference>
<dbReference type="EMBL" id="CP009888">
    <property type="protein sequence ID" value="AIY65211.1"/>
    <property type="molecule type" value="Genomic_DNA"/>
</dbReference>
<evidence type="ECO:0000313" key="5">
    <source>
        <dbReference type="EMBL" id="AIY65211.1"/>
    </source>
</evidence>
<dbReference type="Gene3D" id="3.40.50.150">
    <property type="entry name" value="Vaccinia Virus protein VP39"/>
    <property type="match status" value="1"/>
</dbReference>
<dbReference type="REBASE" id="98001">
    <property type="entry name" value="M.Psp003ORF8585P"/>
</dbReference>
<dbReference type="SUPFAM" id="SSF53335">
    <property type="entry name" value="S-adenosyl-L-methionine-dependent methyltransferases"/>
    <property type="match status" value="1"/>
</dbReference>
<dbReference type="InterPro" id="IPR002941">
    <property type="entry name" value="DNA_methylase_N4/N6"/>
</dbReference>
<dbReference type="eggNOG" id="COG0863">
    <property type="taxonomic scope" value="Bacteria"/>
</dbReference>
<keyword evidence="1 5" id="KW-0489">Methyltransferase</keyword>
<gene>
    <name evidence="5" type="ORF">OM33_08585</name>
</gene>
<protein>
    <recommendedName>
        <fullName evidence="3">Methyltransferase</fullName>
        <ecNumber evidence="3">2.1.1.-</ecNumber>
    </recommendedName>
</protein>
<comment type="similarity">
    <text evidence="3">Belongs to the N(4)/N(6)-methyltransferase family.</text>
</comment>